<keyword evidence="2" id="KW-1185">Reference proteome</keyword>
<dbReference type="Proteomes" id="UP000334019">
    <property type="component" value="Chromosome"/>
</dbReference>
<dbReference type="AlphaFoldDB" id="A0A5Q2RJ96"/>
<proteinExistence type="predicted"/>
<organism evidence="1 2">
    <name type="scientific">Actinomarinicola tropica</name>
    <dbReference type="NCBI Taxonomy" id="2789776"/>
    <lineage>
        <taxon>Bacteria</taxon>
        <taxon>Bacillati</taxon>
        <taxon>Actinomycetota</taxon>
        <taxon>Acidimicrobiia</taxon>
        <taxon>Acidimicrobiales</taxon>
        <taxon>Iamiaceae</taxon>
        <taxon>Actinomarinicola</taxon>
    </lineage>
</organism>
<dbReference type="EMBL" id="CP045851">
    <property type="protein sequence ID" value="QGG96849.1"/>
    <property type="molecule type" value="Genomic_DNA"/>
</dbReference>
<gene>
    <name evidence="1" type="ORF">GH723_18060</name>
</gene>
<evidence type="ECO:0000313" key="1">
    <source>
        <dbReference type="EMBL" id="QGG96849.1"/>
    </source>
</evidence>
<accession>A0A5Q2RJ96</accession>
<dbReference type="KEGG" id="atq:GH723_18060"/>
<protein>
    <submittedName>
        <fullName evidence="1">Uncharacterized protein</fullName>
    </submittedName>
</protein>
<sequence length="143" mass="14589">MTVALAVLAVLVVVLLVRLVGVHPGGATLVPALLGPRRPTPQERPEGLARWESAMLAAGTSGGRGRARLARQLEPLVATTLLGRHGLAMGDPRAADLLGAEWRYLTGDGPQPPTAPGEGTAAVVAAVEVLLDRLEAGGGSDRG</sequence>
<dbReference type="RefSeq" id="WP_153760951.1">
    <property type="nucleotide sequence ID" value="NZ_CP045851.1"/>
</dbReference>
<evidence type="ECO:0000313" key="2">
    <source>
        <dbReference type="Proteomes" id="UP000334019"/>
    </source>
</evidence>
<name>A0A5Q2RJ96_9ACTN</name>
<reference evidence="1 2" key="1">
    <citation type="submission" date="2019-11" db="EMBL/GenBank/DDBJ databases">
        <authorList>
            <person name="He Y."/>
        </authorList>
    </citation>
    <scope>NUCLEOTIDE SEQUENCE [LARGE SCALE GENOMIC DNA]</scope>
    <source>
        <strain evidence="1 2">SCSIO 58843</strain>
    </source>
</reference>